<dbReference type="InterPro" id="IPR002591">
    <property type="entry name" value="Phosphodiest/P_Trfase"/>
</dbReference>
<reference evidence="2" key="1">
    <citation type="submission" date="2020-11" db="EMBL/GenBank/DDBJ databases">
        <authorList>
            <person name="Tran Van P."/>
        </authorList>
    </citation>
    <scope>NUCLEOTIDE SEQUENCE</scope>
</reference>
<evidence type="ECO:0000313" key="3">
    <source>
        <dbReference type="Proteomes" id="UP000759131"/>
    </source>
</evidence>
<proteinExistence type="predicted"/>
<dbReference type="Proteomes" id="UP000759131">
    <property type="component" value="Unassembled WGS sequence"/>
</dbReference>
<feature type="chain" id="PRO_5036211196" evidence="1">
    <location>
        <begin position="23"/>
        <end position="402"/>
    </location>
</feature>
<dbReference type="Gene3D" id="3.40.720.10">
    <property type="entry name" value="Alkaline Phosphatase, subunit A"/>
    <property type="match status" value="1"/>
</dbReference>
<feature type="non-terminal residue" evidence="2">
    <location>
        <position position="402"/>
    </location>
</feature>
<accession>A0A7R9LH10</accession>
<dbReference type="OrthoDB" id="415411at2759"/>
<dbReference type="AlphaFoldDB" id="A0A7R9LH10"/>
<sequence length="402" mass="46127">MSHAFGSVVALLLSAVLQLTSSHPILVVVSFDGFRSDYVRPELTPTLHKLAQYGVKAHMMSSFVTKTYPNHQTIATGYYEEYHGIVNNEMFDPQYNETFLSTDIDMSANKWWDEKPVLPIWIANQLVDSTNRYSGSMQWPGSHVKYRNQTIKYLHGFDDAMTWDKRIDTMIDWMTAPTEPANCVFAYFDEPDTTAHEFGPFSEEVYAKVKLADKTIAHLLKRLQETGLLSHTNLIVLSDHGMAEIRSERVIKLNEFLNASWYDMYGASPVWSIQPKPGFEDKVFQTLFNASKTMNFTVYKKEDIPQEFHYKNHRRILPIFVLADEGWDIFQNMTWTQKGGNVWGNHGYNNSLPSMQPLFIASGPAFKSGYNHAKPFINVDLYPLMLRVLQLFPTTQFPSNGS</sequence>
<dbReference type="Gene3D" id="3.30.1360.180">
    <property type="match status" value="1"/>
</dbReference>
<dbReference type="EMBL" id="CAJPIZ010025495">
    <property type="protein sequence ID" value="CAG2118771.1"/>
    <property type="molecule type" value="Genomic_DNA"/>
</dbReference>
<gene>
    <name evidence="2" type="ORF">OSB1V03_LOCUS18721</name>
</gene>
<evidence type="ECO:0000256" key="1">
    <source>
        <dbReference type="SAM" id="SignalP"/>
    </source>
</evidence>
<dbReference type="Pfam" id="PF01663">
    <property type="entry name" value="Phosphodiest"/>
    <property type="match status" value="1"/>
</dbReference>
<name>A0A7R9LH10_9ACAR</name>
<dbReference type="PANTHER" id="PTHR10151">
    <property type="entry name" value="ECTONUCLEOTIDE PYROPHOSPHATASE/PHOSPHODIESTERASE"/>
    <property type="match status" value="1"/>
</dbReference>
<dbReference type="SUPFAM" id="SSF53649">
    <property type="entry name" value="Alkaline phosphatase-like"/>
    <property type="match status" value="1"/>
</dbReference>
<feature type="signal peptide" evidence="1">
    <location>
        <begin position="1"/>
        <end position="22"/>
    </location>
</feature>
<dbReference type="GO" id="GO:0016787">
    <property type="term" value="F:hydrolase activity"/>
    <property type="evidence" value="ECO:0007669"/>
    <property type="project" value="UniProtKB-ARBA"/>
</dbReference>
<dbReference type="PANTHER" id="PTHR10151:SF120">
    <property type="entry name" value="BIS(5'-ADENOSYL)-TRIPHOSPHATASE"/>
    <property type="match status" value="1"/>
</dbReference>
<organism evidence="2">
    <name type="scientific">Medioppia subpectinata</name>
    <dbReference type="NCBI Taxonomy" id="1979941"/>
    <lineage>
        <taxon>Eukaryota</taxon>
        <taxon>Metazoa</taxon>
        <taxon>Ecdysozoa</taxon>
        <taxon>Arthropoda</taxon>
        <taxon>Chelicerata</taxon>
        <taxon>Arachnida</taxon>
        <taxon>Acari</taxon>
        <taxon>Acariformes</taxon>
        <taxon>Sarcoptiformes</taxon>
        <taxon>Oribatida</taxon>
        <taxon>Brachypylina</taxon>
        <taxon>Oppioidea</taxon>
        <taxon>Oppiidae</taxon>
        <taxon>Medioppia</taxon>
    </lineage>
</organism>
<keyword evidence="1" id="KW-0732">Signal</keyword>
<dbReference type="CDD" id="cd16018">
    <property type="entry name" value="Enpp"/>
    <property type="match status" value="1"/>
</dbReference>
<evidence type="ECO:0000313" key="2">
    <source>
        <dbReference type="EMBL" id="CAD7641578.1"/>
    </source>
</evidence>
<dbReference type="EMBL" id="OC880070">
    <property type="protein sequence ID" value="CAD7641578.1"/>
    <property type="molecule type" value="Genomic_DNA"/>
</dbReference>
<keyword evidence="3" id="KW-1185">Reference proteome</keyword>
<protein>
    <submittedName>
        <fullName evidence="2">Uncharacterized protein</fullName>
    </submittedName>
</protein>
<dbReference type="InterPro" id="IPR017850">
    <property type="entry name" value="Alkaline_phosphatase_core_sf"/>
</dbReference>